<proteinExistence type="predicted"/>
<organism evidence="2 3">
    <name type="scientific">Meloidogyne enterolobii</name>
    <name type="common">Root-knot nematode worm</name>
    <name type="synonym">Meloidogyne mayaguensis</name>
    <dbReference type="NCBI Taxonomy" id="390850"/>
    <lineage>
        <taxon>Eukaryota</taxon>
        <taxon>Metazoa</taxon>
        <taxon>Ecdysozoa</taxon>
        <taxon>Nematoda</taxon>
        <taxon>Chromadorea</taxon>
        <taxon>Rhabditida</taxon>
        <taxon>Tylenchina</taxon>
        <taxon>Tylenchomorpha</taxon>
        <taxon>Tylenchoidea</taxon>
        <taxon>Meloidogynidae</taxon>
        <taxon>Meloidogyninae</taxon>
        <taxon>Meloidogyne</taxon>
    </lineage>
</organism>
<name>A0A6V7X6X0_MELEN</name>
<evidence type="ECO:0000313" key="2">
    <source>
        <dbReference type="EMBL" id="CAD2195034.1"/>
    </source>
</evidence>
<keyword evidence="1" id="KW-1133">Transmembrane helix</keyword>
<evidence type="ECO:0000256" key="1">
    <source>
        <dbReference type="SAM" id="Phobius"/>
    </source>
</evidence>
<dbReference type="AlphaFoldDB" id="A0A6V7X6X0"/>
<dbReference type="Proteomes" id="UP000580250">
    <property type="component" value="Unassembled WGS sequence"/>
</dbReference>
<protein>
    <submittedName>
        <fullName evidence="2">Uncharacterized protein</fullName>
    </submittedName>
</protein>
<feature type="transmembrane region" description="Helical" evidence="1">
    <location>
        <begin position="6"/>
        <end position="27"/>
    </location>
</feature>
<keyword evidence="1" id="KW-0472">Membrane</keyword>
<dbReference type="EMBL" id="CAJEWN010001172">
    <property type="protein sequence ID" value="CAD2195034.1"/>
    <property type="molecule type" value="Genomic_DNA"/>
</dbReference>
<evidence type="ECO:0000313" key="3">
    <source>
        <dbReference type="Proteomes" id="UP000580250"/>
    </source>
</evidence>
<reference evidence="2 3" key="1">
    <citation type="submission" date="2020-08" db="EMBL/GenBank/DDBJ databases">
        <authorList>
            <person name="Koutsovoulos G."/>
            <person name="Danchin GJ E."/>
        </authorList>
    </citation>
    <scope>NUCLEOTIDE SEQUENCE [LARGE SCALE GENOMIC DNA]</scope>
</reference>
<sequence>MEIYTHLFFTFSCFSLLSCIFLYFLFIDFRSLFLFLKCLYYLKKIIFCCR</sequence>
<gene>
    <name evidence="2" type="ORF">MENT_LOCUS48097</name>
</gene>
<accession>A0A6V7X6X0</accession>
<keyword evidence="1" id="KW-0812">Transmembrane</keyword>
<comment type="caution">
    <text evidence="2">The sequence shown here is derived from an EMBL/GenBank/DDBJ whole genome shotgun (WGS) entry which is preliminary data.</text>
</comment>